<dbReference type="PANTHER" id="PTHR48200:SF1">
    <property type="entry name" value="AMINOTRANSFERASE-LIKE PLANT MOBILE DOMAIN-CONTAINING PROTEIN"/>
    <property type="match status" value="1"/>
</dbReference>
<dbReference type="PANTHER" id="PTHR48200">
    <property type="entry name" value="PROTEIN, PUTATIVE-RELATED"/>
    <property type="match status" value="1"/>
</dbReference>
<dbReference type="Gramene" id="MELO3C027339.2.1">
    <property type="protein sequence ID" value="MELO3C027339.2.1"/>
    <property type="gene ID" value="MELO3C027339.2"/>
</dbReference>
<dbReference type="EnsemblPlants" id="MELO3C030538.2.1">
    <property type="protein sequence ID" value="MELO3C030538.2.1"/>
    <property type="gene ID" value="MELO3C030538.2"/>
</dbReference>
<dbReference type="AlphaFoldDB" id="A0A9I9E944"/>
<reference evidence="2" key="1">
    <citation type="submission" date="2023-03" db="UniProtKB">
        <authorList>
            <consortium name="EnsemblPlants"/>
        </authorList>
    </citation>
    <scope>IDENTIFICATION</scope>
</reference>
<name>A0A9I9E944_CUCME</name>
<organism evidence="2">
    <name type="scientific">Cucumis melo</name>
    <name type="common">Muskmelon</name>
    <dbReference type="NCBI Taxonomy" id="3656"/>
    <lineage>
        <taxon>Eukaryota</taxon>
        <taxon>Viridiplantae</taxon>
        <taxon>Streptophyta</taxon>
        <taxon>Embryophyta</taxon>
        <taxon>Tracheophyta</taxon>
        <taxon>Spermatophyta</taxon>
        <taxon>Magnoliopsida</taxon>
        <taxon>eudicotyledons</taxon>
        <taxon>Gunneridae</taxon>
        <taxon>Pentapetalae</taxon>
        <taxon>rosids</taxon>
        <taxon>fabids</taxon>
        <taxon>Cucurbitales</taxon>
        <taxon>Cucurbitaceae</taxon>
        <taxon>Benincaseae</taxon>
        <taxon>Cucumis</taxon>
    </lineage>
</organism>
<dbReference type="InterPro" id="IPR056647">
    <property type="entry name" value="DUF7745"/>
</dbReference>
<dbReference type="Gramene" id="MELO3C019104.2.1">
    <property type="protein sequence ID" value="MELO3C019104.2.1"/>
    <property type="gene ID" value="MELO3C019104.2"/>
</dbReference>
<accession>A0A9I9E944</accession>
<dbReference type="EnsemblPlants" id="MELO3C019104.2.1">
    <property type="protein sequence ID" value="MELO3C019104.2.1"/>
    <property type="gene ID" value="MELO3C019104.2"/>
</dbReference>
<feature type="domain" description="DUF7745" evidence="1">
    <location>
        <begin position="4"/>
        <end position="82"/>
    </location>
</feature>
<dbReference type="EnsemblPlants" id="MELO3C027339.2.1">
    <property type="protein sequence ID" value="MELO3C027339.2.1"/>
    <property type="gene ID" value="MELO3C027339.2"/>
</dbReference>
<sequence length="92" mass="10709">MPLKAVIYRCGDFHSVPLLGSWGGVNYTSLLVLRQMWLKQSIPPTHNLQKSNFSYDYEDCQGKKRRPVCAWKSMRKIKDKVHYERATSGYEA</sequence>
<proteinExistence type="predicted"/>
<dbReference type="Pfam" id="PF24924">
    <property type="entry name" value="DUF7745"/>
    <property type="match status" value="1"/>
</dbReference>
<dbReference type="Gramene" id="MELO3C030538.2.1">
    <property type="protein sequence ID" value="MELO3C030538.2.1"/>
    <property type="gene ID" value="MELO3C030538.2"/>
</dbReference>
<evidence type="ECO:0000259" key="1">
    <source>
        <dbReference type="Pfam" id="PF24924"/>
    </source>
</evidence>
<protein>
    <recommendedName>
        <fullName evidence="1">DUF7745 domain-containing protein</fullName>
    </recommendedName>
</protein>
<evidence type="ECO:0000313" key="2">
    <source>
        <dbReference type="EnsemblPlants" id="MELO3C030538.2.1"/>
    </source>
</evidence>